<keyword evidence="1" id="KW-0812">Transmembrane</keyword>
<dbReference type="EMBL" id="BMYJ01000009">
    <property type="protein sequence ID" value="GHC62393.1"/>
    <property type="molecule type" value="Genomic_DNA"/>
</dbReference>
<protein>
    <submittedName>
        <fullName evidence="2">Uncharacterized protein</fullName>
    </submittedName>
</protein>
<reference evidence="2" key="2">
    <citation type="submission" date="2020-09" db="EMBL/GenBank/DDBJ databases">
        <authorList>
            <person name="Sun Q."/>
            <person name="Kim S."/>
        </authorList>
    </citation>
    <scope>NUCLEOTIDE SEQUENCE</scope>
    <source>
        <strain evidence="2">KCTC 23310</strain>
    </source>
</reference>
<accession>A0A918WN61</accession>
<dbReference type="InterPro" id="IPR045519">
    <property type="entry name" value="DUF6476"/>
</dbReference>
<dbReference type="RefSeq" id="WP_189412324.1">
    <property type="nucleotide sequence ID" value="NZ_BMYJ01000009.1"/>
</dbReference>
<keyword evidence="1" id="KW-1133">Transmembrane helix</keyword>
<evidence type="ECO:0000313" key="2">
    <source>
        <dbReference type="EMBL" id="GHC62393.1"/>
    </source>
</evidence>
<sequence length="102" mass="10951">MQDPLDAPEPRLPPSLRLLKWLVMGLTLTMIAGVITVVVLLVTRMPDYSPTNFPDNLAMPAGAEPQAITQGPGWTGVVTTDGRLLIFGSDGALRQEITVDLP</sequence>
<keyword evidence="1" id="KW-0472">Membrane</keyword>
<reference evidence="2" key="1">
    <citation type="journal article" date="2014" name="Int. J. Syst. Evol. Microbiol.">
        <title>Complete genome sequence of Corynebacterium casei LMG S-19264T (=DSM 44701T), isolated from a smear-ripened cheese.</title>
        <authorList>
            <consortium name="US DOE Joint Genome Institute (JGI-PGF)"/>
            <person name="Walter F."/>
            <person name="Albersmeier A."/>
            <person name="Kalinowski J."/>
            <person name="Ruckert C."/>
        </authorList>
    </citation>
    <scope>NUCLEOTIDE SEQUENCE</scope>
    <source>
        <strain evidence="2">KCTC 23310</strain>
    </source>
</reference>
<dbReference type="AlphaFoldDB" id="A0A918WN61"/>
<dbReference type="Pfam" id="PF20082">
    <property type="entry name" value="DUF6476"/>
    <property type="match status" value="1"/>
</dbReference>
<dbReference type="Proteomes" id="UP000638981">
    <property type="component" value="Unassembled WGS sequence"/>
</dbReference>
<gene>
    <name evidence="2" type="ORF">GCM10007315_28080</name>
</gene>
<keyword evidence="3" id="KW-1185">Reference proteome</keyword>
<evidence type="ECO:0000256" key="1">
    <source>
        <dbReference type="SAM" id="Phobius"/>
    </source>
</evidence>
<proteinExistence type="predicted"/>
<organism evidence="2 3">
    <name type="scientific">Neogemmobacter tilapiae</name>
    <dbReference type="NCBI Taxonomy" id="875041"/>
    <lineage>
        <taxon>Bacteria</taxon>
        <taxon>Pseudomonadati</taxon>
        <taxon>Pseudomonadota</taxon>
        <taxon>Alphaproteobacteria</taxon>
        <taxon>Rhodobacterales</taxon>
        <taxon>Paracoccaceae</taxon>
        <taxon>Neogemmobacter</taxon>
    </lineage>
</organism>
<feature type="transmembrane region" description="Helical" evidence="1">
    <location>
        <begin position="20"/>
        <end position="42"/>
    </location>
</feature>
<comment type="caution">
    <text evidence="2">The sequence shown here is derived from an EMBL/GenBank/DDBJ whole genome shotgun (WGS) entry which is preliminary data.</text>
</comment>
<evidence type="ECO:0000313" key="3">
    <source>
        <dbReference type="Proteomes" id="UP000638981"/>
    </source>
</evidence>
<name>A0A918WN61_9RHOB</name>